<dbReference type="InterPro" id="IPR011050">
    <property type="entry name" value="Pectin_lyase_fold/virulence"/>
</dbReference>
<accession>A0A133KV54</accession>
<sequence length="476" mass="53067">MEARRGENMMHLDKHHEPRTNGTLLRQLSRRPFQLNRLIEENLQLFQMYCNPNFPKPFSFSHLLLNRKYPVGPCKTFADDSGLVYPEWKTELDKEYNRLLETANREVNILDFGAIGDGKTDSTTAFQKAIGSGRVKVIVPAGTFLVKWLKLPSWTCLIGRGKGVTTIKFHPGAPKKTRLVQNADFRYGNDHILVEGLTLDWNVERLGQAEKTSAGNNRSSCLTFAHVTYGWVKNVEAVNAGLHGFDVSSTRYHYLGDGFLAPGRSRYIWLDGITASGFGDDGITTHHSDYIFISNSYCFHPSGRAHTEGFSNSNGIEIDDGSRYVWLCNNATTGCFGGVEIKAHHNASAASHVHIYGHLSVRDNRSFNFRHIGHHKGKDANSKSANHIVAANLVSIAPVFTDLYKDSTPRSLVVSAYQNVVINGLTAIGDPDYDFKGNPVIAIQYRAKNVVLKNINISGFKNAKRIKGKDRCVLVK</sequence>
<dbReference type="SMART" id="SM00710">
    <property type="entry name" value="PbH1"/>
    <property type="match status" value="5"/>
</dbReference>
<dbReference type="Pfam" id="PF12708">
    <property type="entry name" value="Pect-lyase_RHGA_epim"/>
    <property type="match status" value="1"/>
</dbReference>
<dbReference type="AlphaFoldDB" id="A0A133KV54"/>
<dbReference type="PATRIC" id="fig|1398.22.peg.1237"/>
<reference evidence="3" key="1">
    <citation type="submission" date="2016-01" db="EMBL/GenBank/DDBJ databases">
        <authorList>
            <person name="Mitreva M."/>
            <person name="Pepin K.H."/>
            <person name="Mihindukulasuriya K.A."/>
            <person name="Fulton R."/>
            <person name="Fronick C."/>
            <person name="O'Laughlin M."/>
            <person name="Miner T."/>
            <person name="Herter B."/>
            <person name="Rosa B.A."/>
            <person name="Cordes M."/>
            <person name="Tomlinson C."/>
            <person name="Wollam A."/>
            <person name="Palsikar V.B."/>
            <person name="Mardis E.R."/>
            <person name="Wilson R.K."/>
        </authorList>
    </citation>
    <scope>NUCLEOTIDE SEQUENCE [LARGE SCALE GENOMIC DNA]</scope>
    <source>
        <strain evidence="3">GED7749B</strain>
    </source>
</reference>
<dbReference type="Proteomes" id="UP000070376">
    <property type="component" value="Unassembled WGS sequence"/>
</dbReference>
<dbReference type="InterPro" id="IPR012334">
    <property type="entry name" value="Pectin_lyas_fold"/>
</dbReference>
<gene>
    <name evidence="2" type="ORF">HMPREF3213_01219</name>
</gene>
<evidence type="ECO:0000313" key="3">
    <source>
        <dbReference type="Proteomes" id="UP000070376"/>
    </source>
</evidence>
<name>A0A133KV54_HEYCO</name>
<dbReference type="Gene3D" id="2.160.20.10">
    <property type="entry name" value="Single-stranded right-handed beta-helix, Pectin lyase-like"/>
    <property type="match status" value="1"/>
</dbReference>
<dbReference type="RefSeq" id="WP_230951712.1">
    <property type="nucleotide sequence ID" value="NZ_JAWCUL010000001.1"/>
</dbReference>
<dbReference type="InterPro" id="IPR006626">
    <property type="entry name" value="PbH1"/>
</dbReference>
<dbReference type="InterPro" id="IPR024535">
    <property type="entry name" value="RHGA/B-epi-like_pectate_lyase"/>
</dbReference>
<evidence type="ECO:0000313" key="2">
    <source>
        <dbReference type="EMBL" id="KWZ83443.1"/>
    </source>
</evidence>
<comment type="caution">
    <text evidence="2">The sequence shown here is derived from an EMBL/GenBank/DDBJ whole genome shotgun (WGS) entry which is preliminary data.</text>
</comment>
<feature type="domain" description="Rhamnogalacturonase A/B/Epimerase-like pectate lyase" evidence="1">
    <location>
        <begin position="107"/>
        <end position="335"/>
    </location>
</feature>
<organism evidence="2 3">
    <name type="scientific">Heyndrickxia coagulans</name>
    <name type="common">Weizmannia coagulans</name>
    <dbReference type="NCBI Taxonomy" id="1398"/>
    <lineage>
        <taxon>Bacteria</taxon>
        <taxon>Bacillati</taxon>
        <taxon>Bacillota</taxon>
        <taxon>Bacilli</taxon>
        <taxon>Bacillales</taxon>
        <taxon>Bacillaceae</taxon>
        <taxon>Heyndrickxia</taxon>
    </lineage>
</organism>
<dbReference type="EMBL" id="LRPN01000037">
    <property type="protein sequence ID" value="KWZ83443.1"/>
    <property type="molecule type" value="Genomic_DNA"/>
</dbReference>
<protein>
    <recommendedName>
        <fullName evidence="1">Rhamnogalacturonase A/B/Epimerase-like pectate lyase domain-containing protein</fullName>
    </recommendedName>
</protein>
<proteinExistence type="predicted"/>
<evidence type="ECO:0000259" key="1">
    <source>
        <dbReference type="Pfam" id="PF12708"/>
    </source>
</evidence>
<dbReference type="SUPFAM" id="SSF51126">
    <property type="entry name" value="Pectin lyase-like"/>
    <property type="match status" value="1"/>
</dbReference>